<dbReference type="Pfam" id="PF08327">
    <property type="entry name" value="AHSA1"/>
    <property type="match status" value="1"/>
</dbReference>
<dbReference type="Proteomes" id="UP000316778">
    <property type="component" value="Unassembled WGS sequence"/>
</dbReference>
<evidence type="ECO:0000313" key="3">
    <source>
        <dbReference type="EMBL" id="TWI92154.1"/>
    </source>
</evidence>
<organism evidence="3 4">
    <name type="scientific">Chitinophaga japonensis</name>
    <name type="common">Flexibacter japonensis</name>
    <dbReference type="NCBI Taxonomy" id="104662"/>
    <lineage>
        <taxon>Bacteria</taxon>
        <taxon>Pseudomonadati</taxon>
        <taxon>Bacteroidota</taxon>
        <taxon>Chitinophagia</taxon>
        <taxon>Chitinophagales</taxon>
        <taxon>Chitinophagaceae</taxon>
        <taxon>Chitinophaga</taxon>
    </lineage>
</organism>
<keyword evidence="4" id="KW-1185">Reference proteome</keyword>
<dbReference type="EMBL" id="VLLG01000002">
    <property type="protein sequence ID" value="TWI92154.1"/>
    <property type="molecule type" value="Genomic_DNA"/>
</dbReference>
<feature type="domain" description="Activator of Hsp90 ATPase homologue 1/2-like C-terminal" evidence="2">
    <location>
        <begin position="12"/>
        <end position="144"/>
    </location>
</feature>
<accession>A0A562TFW0</accession>
<name>A0A562TFW0_CHIJA</name>
<evidence type="ECO:0000313" key="4">
    <source>
        <dbReference type="Proteomes" id="UP000316778"/>
    </source>
</evidence>
<proteinExistence type="inferred from homology"/>
<sequence length="147" mass="16645">MKKLEFKINIAANPQKVWDTMLNLETYQEWVGVSWPGSTYKGEWKQGQELRFVSTEGGGTLAKVEELQPQAYIFAKHIAVINNDGTEDRSSEIAQGWIGTTEAYTFTESNGGTELKVELHTSPEWESMFNEGWPDALAKLKEICERP</sequence>
<protein>
    <submittedName>
        <fullName evidence="3">Activator of Hsp90 ATPase-like protein</fullName>
    </submittedName>
</protein>
<dbReference type="InterPro" id="IPR023393">
    <property type="entry name" value="START-like_dom_sf"/>
</dbReference>
<dbReference type="AlphaFoldDB" id="A0A562TFW0"/>
<comment type="similarity">
    <text evidence="1">Belongs to the AHA1 family.</text>
</comment>
<dbReference type="CDD" id="cd07814">
    <property type="entry name" value="SRPBCC_CalC_Aha1-like"/>
    <property type="match status" value="1"/>
</dbReference>
<reference evidence="3 4" key="1">
    <citation type="journal article" date="2013" name="Stand. Genomic Sci.">
        <title>Genomic Encyclopedia of Type Strains, Phase I: The one thousand microbial genomes (KMG-I) project.</title>
        <authorList>
            <person name="Kyrpides N.C."/>
            <person name="Woyke T."/>
            <person name="Eisen J.A."/>
            <person name="Garrity G."/>
            <person name="Lilburn T.G."/>
            <person name="Beck B.J."/>
            <person name="Whitman W.B."/>
            <person name="Hugenholtz P."/>
            <person name="Klenk H.P."/>
        </authorList>
    </citation>
    <scope>NUCLEOTIDE SEQUENCE [LARGE SCALE GENOMIC DNA]</scope>
    <source>
        <strain evidence="3 4">DSM 13484</strain>
    </source>
</reference>
<gene>
    <name evidence="3" type="ORF">LX66_1537</name>
</gene>
<dbReference type="SUPFAM" id="SSF55961">
    <property type="entry name" value="Bet v1-like"/>
    <property type="match status" value="1"/>
</dbReference>
<comment type="caution">
    <text evidence="3">The sequence shown here is derived from an EMBL/GenBank/DDBJ whole genome shotgun (WGS) entry which is preliminary data.</text>
</comment>
<dbReference type="Gene3D" id="3.30.530.20">
    <property type="match status" value="1"/>
</dbReference>
<dbReference type="InterPro" id="IPR013538">
    <property type="entry name" value="ASHA1/2-like_C"/>
</dbReference>
<dbReference type="OrthoDB" id="2355173at2"/>
<evidence type="ECO:0000256" key="1">
    <source>
        <dbReference type="ARBA" id="ARBA00006817"/>
    </source>
</evidence>
<dbReference type="RefSeq" id="WP_158642565.1">
    <property type="nucleotide sequence ID" value="NZ_BAAAFY010000001.1"/>
</dbReference>
<evidence type="ECO:0000259" key="2">
    <source>
        <dbReference type="Pfam" id="PF08327"/>
    </source>
</evidence>